<comment type="caution">
    <text evidence="1">The sequence shown here is derived from an EMBL/GenBank/DDBJ whole genome shotgun (WGS) entry which is preliminary data.</text>
</comment>
<name>A0A397VDF2_9GLOM</name>
<evidence type="ECO:0000313" key="2">
    <source>
        <dbReference type="Proteomes" id="UP000266673"/>
    </source>
</evidence>
<organism evidence="1 2">
    <name type="scientific">Gigaspora rosea</name>
    <dbReference type="NCBI Taxonomy" id="44941"/>
    <lineage>
        <taxon>Eukaryota</taxon>
        <taxon>Fungi</taxon>
        <taxon>Fungi incertae sedis</taxon>
        <taxon>Mucoromycota</taxon>
        <taxon>Glomeromycotina</taxon>
        <taxon>Glomeromycetes</taxon>
        <taxon>Diversisporales</taxon>
        <taxon>Gigasporaceae</taxon>
        <taxon>Gigaspora</taxon>
    </lineage>
</organism>
<sequence length="104" mass="12349">MSNNFSESSFLDPYLCIYNERQEAFVTSPNFSFINDLNIDNYFDFYNETLGDLFNNSQEQHDIDQEVMQYDYQSNEESYCIDENDDPMIEAGATFPNWNSLKMR</sequence>
<dbReference type="Proteomes" id="UP000266673">
    <property type="component" value="Unassembled WGS sequence"/>
</dbReference>
<reference evidence="1 2" key="1">
    <citation type="submission" date="2018-06" db="EMBL/GenBank/DDBJ databases">
        <title>Comparative genomics reveals the genomic features of Rhizophagus irregularis, R. cerebriforme, R. diaphanum and Gigaspora rosea, and their symbiotic lifestyle signature.</title>
        <authorList>
            <person name="Morin E."/>
            <person name="San Clemente H."/>
            <person name="Chen E.C.H."/>
            <person name="De La Providencia I."/>
            <person name="Hainaut M."/>
            <person name="Kuo A."/>
            <person name="Kohler A."/>
            <person name="Murat C."/>
            <person name="Tang N."/>
            <person name="Roy S."/>
            <person name="Loubradou J."/>
            <person name="Henrissat B."/>
            <person name="Grigoriev I.V."/>
            <person name="Corradi N."/>
            <person name="Roux C."/>
            <person name="Martin F.M."/>
        </authorList>
    </citation>
    <scope>NUCLEOTIDE SEQUENCE [LARGE SCALE GENOMIC DNA]</scope>
    <source>
        <strain evidence="1 2">DAOM 194757</strain>
    </source>
</reference>
<dbReference type="EMBL" id="QKWP01000502">
    <property type="protein sequence ID" value="RIB18989.1"/>
    <property type="molecule type" value="Genomic_DNA"/>
</dbReference>
<dbReference type="OrthoDB" id="2437997at2759"/>
<keyword evidence="2" id="KW-1185">Reference proteome</keyword>
<proteinExistence type="predicted"/>
<dbReference type="AlphaFoldDB" id="A0A397VDF2"/>
<protein>
    <submittedName>
        <fullName evidence="1">Uncharacterized protein</fullName>
    </submittedName>
</protein>
<accession>A0A397VDF2</accession>
<evidence type="ECO:0000313" key="1">
    <source>
        <dbReference type="EMBL" id="RIB18989.1"/>
    </source>
</evidence>
<gene>
    <name evidence="1" type="ORF">C2G38_2036426</name>
</gene>